<proteinExistence type="predicted"/>
<organism evidence="1 2">
    <name type="scientific">Kaistia terrae</name>
    <dbReference type="NCBI Taxonomy" id="537017"/>
    <lineage>
        <taxon>Bacteria</taxon>
        <taxon>Pseudomonadati</taxon>
        <taxon>Pseudomonadota</taxon>
        <taxon>Alphaproteobacteria</taxon>
        <taxon>Hyphomicrobiales</taxon>
        <taxon>Kaistiaceae</taxon>
        <taxon>Kaistia</taxon>
    </lineage>
</organism>
<dbReference type="EMBL" id="JBHSML010000032">
    <property type="protein sequence ID" value="MFC5519152.1"/>
    <property type="molecule type" value="Genomic_DNA"/>
</dbReference>
<dbReference type="Proteomes" id="UP001596150">
    <property type="component" value="Unassembled WGS sequence"/>
</dbReference>
<reference evidence="2" key="1">
    <citation type="journal article" date="2019" name="Int. J. Syst. Evol. Microbiol.">
        <title>The Global Catalogue of Microorganisms (GCM) 10K type strain sequencing project: providing services to taxonomists for standard genome sequencing and annotation.</title>
        <authorList>
            <consortium name="The Broad Institute Genomics Platform"/>
            <consortium name="The Broad Institute Genome Sequencing Center for Infectious Disease"/>
            <person name="Wu L."/>
            <person name="Ma J."/>
        </authorList>
    </citation>
    <scope>NUCLEOTIDE SEQUENCE [LARGE SCALE GENOMIC DNA]</scope>
    <source>
        <strain evidence="2">KACC 12633</strain>
    </source>
</reference>
<gene>
    <name evidence="1" type="ORF">ACFPP9_25530</name>
</gene>
<comment type="caution">
    <text evidence="1">The sequence shown here is derived from an EMBL/GenBank/DDBJ whole genome shotgun (WGS) entry which is preliminary data.</text>
</comment>
<accession>A0ABW0Q671</accession>
<evidence type="ECO:0000313" key="1">
    <source>
        <dbReference type="EMBL" id="MFC5519152.1"/>
    </source>
</evidence>
<sequence length="60" mass="6648">MADRRVLVLAEDVEASGWPGALRKGDKVVIRGRVSNIQSIDDDRRRVAGVLIAYELVVRS</sequence>
<protein>
    <submittedName>
        <fullName evidence="1">Uncharacterized protein</fullName>
    </submittedName>
</protein>
<name>A0ABW0Q671_9HYPH</name>
<keyword evidence="2" id="KW-1185">Reference proteome</keyword>
<dbReference type="RefSeq" id="WP_266346129.1">
    <property type="nucleotide sequence ID" value="NZ_JAPKNH010000013.1"/>
</dbReference>
<evidence type="ECO:0000313" key="2">
    <source>
        <dbReference type="Proteomes" id="UP001596150"/>
    </source>
</evidence>